<evidence type="ECO:0000259" key="6">
    <source>
        <dbReference type="Pfam" id="PF02826"/>
    </source>
</evidence>
<evidence type="ECO:0000313" key="8">
    <source>
        <dbReference type="Proteomes" id="UP001560267"/>
    </source>
</evidence>
<protein>
    <submittedName>
        <fullName evidence="7">2-hydroxyacid dehydrogenase</fullName>
    </submittedName>
</protein>
<reference evidence="7 8" key="1">
    <citation type="submission" date="2024-07" db="EMBL/GenBank/DDBJ databases">
        <title>Draft Genome Sequence of Ferrimicrobium acidiphilum Strain YE2023, Isolated from a Pulp of Bioleach Reactor.</title>
        <authorList>
            <person name="Elkina Y.A."/>
            <person name="Bulaeva A.G."/>
            <person name="Beletsky A.V."/>
            <person name="Mardanov A.V."/>
        </authorList>
    </citation>
    <scope>NUCLEOTIDE SEQUENCE [LARGE SCALE GENOMIC DNA]</scope>
    <source>
        <strain evidence="7 8">YE2023</strain>
    </source>
</reference>
<feature type="domain" description="D-isomer specific 2-hydroxyacid dehydrogenase NAD-binding" evidence="6">
    <location>
        <begin position="99"/>
        <end position="268"/>
    </location>
</feature>
<dbReference type="PROSITE" id="PS00671">
    <property type="entry name" value="D_2_HYDROXYACID_DH_3"/>
    <property type="match status" value="1"/>
</dbReference>
<dbReference type="EMBL" id="JBFSHR010000024">
    <property type="protein sequence ID" value="MEX6429759.1"/>
    <property type="molecule type" value="Genomic_DNA"/>
</dbReference>
<dbReference type="CDD" id="cd12166">
    <property type="entry name" value="2-Hacid_dh_7"/>
    <property type="match status" value="1"/>
</dbReference>
<dbReference type="SUPFAM" id="SSF51735">
    <property type="entry name" value="NAD(P)-binding Rossmann-fold domains"/>
    <property type="match status" value="1"/>
</dbReference>
<gene>
    <name evidence="7" type="ORF">AB6A68_07890</name>
</gene>
<accession>A0ABV3Y3I9</accession>
<dbReference type="PANTHER" id="PTHR43333">
    <property type="entry name" value="2-HACID_DH_C DOMAIN-CONTAINING PROTEIN"/>
    <property type="match status" value="1"/>
</dbReference>
<keyword evidence="8" id="KW-1185">Reference proteome</keyword>
<dbReference type="Proteomes" id="UP001560267">
    <property type="component" value="Unassembled WGS sequence"/>
</dbReference>
<evidence type="ECO:0000256" key="4">
    <source>
        <dbReference type="RuleBase" id="RU003719"/>
    </source>
</evidence>
<evidence type="ECO:0000256" key="2">
    <source>
        <dbReference type="ARBA" id="ARBA00023002"/>
    </source>
</evidence>
<sequence length="303" mass="33195">MQITVPASFVQLAEKFPELPIHIQMPDEPWSEQLAATTFFVPHYMSGRAGISNITRMPDLEVVQILTAGVDNVRDAIPQGVTLCNAKGVHDASTAEMAVALTLASVRGLNRFQDAQRAATWERHRYASLADQSVLLVGYGSIGMAIEERLRGFEVQITRVARVGRLLPQVFGFDELDDLIPTADVIILVVPLTQETKGMVNDHFLGLMHDGALLVNVARGPVIETEALVDALQTGRIRAALDVTDPEPLPPESPLWMLENCLITPHVGGDTNAYYPRALNLLTRNIDRYAKGLPLLNVVAGEY</sequence>
<evidence type="ECO:0000256" key="1">
    <source>
        <dbReference type="ARBA" id="ARBA00005854"/>
    </source>
</evidence>
<dbReference type="Pfam" id="PF00389">
    <property type="entry name" value="2-Hacid_dh"/>
    <property type="match status" value="1"/>
</dbReference>
<comment type="caution">
    <text evidence="7">The sequence shown here is derived from an EMBL/GenBank/DDBJ whole genome shotgun (WGS) entry which is preliminary data.</text>
</comment>
<organism evidence="7 8">
    <name type="scientific">Ferrimicrobium acidiphilum</name>
    <dbReference type="NCBI Taxonomy" id="121039"/>
    <lineage>
        <taxon>Bacteria</taxon>
        <taxon>Bacillati</taxon>
        <taxon>Actinomycetota</taxon>
        <taxon>Acidimicrobiia</taxon>
        <taxon>Acidimicrobiales</taxon>
        <taxon>Acidimicrobiaceae</taxon>
        <taxon>Ferrimicrobium</taxon>
    </lineage>
</organism>
<evidence type="ECO:0000259" key="5">
    <source>
        <dbReference type="Pfam" id="PF00389"/>
    </source>
</evidence>
<keyword evidence="2 4" id="KW-0560">Oxidoreductase</keyword>
<proteinExistence type="inferred from homology"/>
<dbReference type="InterPro" id="IPR006140">
    <property type="entry name" value="D-isomer_DH_NAD-bd"/>
</dbReference>
<evidence type="ECO:0000256" key="3">
    <source>
        <dbReference type="ARBA" id="ARBA00023027"/>
    </source>
</evidence>
<name>A0ABV3Y3I9_9ACTN</name>
<dbReference type="InterPro" id="IPR029753">
    <property type="entry name" value="D-isomer_DH_CS"/>
</dbReference>
<dbReference type="Gene3D" id="3.40.50.720">
    <property type="entry name" value="NAD(P)-binding Rossmann-like Domain"/>
    <property type="match status" value="2"/>
</dbReference>
<dbReference type="Pfam" id="PF02826">
    <property type="entry name" value="2-Hacid_dh_C"/>
    <property type="match status" value="1"/>
</dbReference>
<dbReference type="InterPro" id="IPR006139">
    <property type="entry name" value="D-isomer_2_OHA_DH_cat_dom"/>
</dbReference>
<comment type="similarity">
    <text evidence="1 4">Belongs to the D-isomer specific 2-hydroxyacid dehydrogenase family.</text>
</comment>
<dbReference type="InterPro" id="IPR036291">
    <property type="entry name" value="NAD(P)-bd_dom_sf"/>
</dbReference>
<dbReference type="PANTHER" id="PTHR43333:SF1">
    <property type="entry name" value="D-ISOMER SPECIFIC 2-HYDROXYACID DEHYDROGENASE NAD-BINDING DOMAIN-CONTAINING PROTEIN"/>
    <property type="match status" value="1"/>
</dbReference>
<feature type="domain" description="D-isomer specific 2-hydroxyacid dehydrogenase catalytic" evidence="5">
    <location>
        <begin position="54"/>
        <end position="299"/>
    </location>
</feature>
<keyword evidence="3" id="KW-0520">NAD</keyword>
<evidence type="ECO:0000313" key="7">
    <source>
        <dbReference type="EMBL" id="MEX6429759.1"/>
    </source>
</evidence>
<dbReference type="RefSeq" id="WP_369084508.1">
    <property type="nucleotide sequence ID" value="NZ_JBFSHR010000024.1"/>
</dbReference>